<evidence type="ECO:0000256" key="5">
    <source>
        <dbReference type="SAM" id="SignalP"/>
    </source>
</evidence>
<dbReference type="GO" id="GO:0004222">
    <property type="term" value="F:metalloendopeptidase activity"/>
    <property type="evidence" value="ECO:0007669"/>
    <property type="project" value="InterPro"/>
</dbReference>
<reference evidence="7" key="1">
    <citation type="journal article" date="2021" name="PeerJ">
        <title>Extensive microbial diversity within the chicken gut microbiome revealed by metagenomics and culture.</title>
        <authorList>
            <person name="Gilroy R."/>
            <person name="Ravi A."/>
            <person name="Getino M."/>
            <person name="Pursley I."/>
            <person name="Horton D.L."/>
            <person name="Alikhan N.F."/>
            <person name="Baker D."/>
            <person name="Gharbi K."/>
            <person name="Hall N."/>
            <person name="Watson M."/>
            <person name="Adriaenssens E.M."/>
            <person name="Foster-Nyarko E."/>
            <person name="Jarju S."/>
            <person name="Secka A."/>
            <person name="Antonio M."/>
            <person name="Oren A."/>
            <person name="Chaudhuri R.R."/>
            <person name="La Ragione R."/>
            <person name="Hildebrand F."/>
            <person name="Pallen M.J."/>
        </authorList>
    </citation>
    <scope>NUCLEOTIDE SEQUENCE</scope>
    <source>
        <strain evidence="7">6019</strain>
    </source>
</reference>
<evidence type="ECO:0000256" key="4">
    <source>
        <dbReference type="ARBA" id="ARBA00022833"/>
    </source>
</evidence>
<dbReference type="Gene3D" id="3.40.390.10">
    <property type="entry name" value="Collagenase (Catalytic Domain)"/>
    <property type="match status" value="1"/>
</dbReference>
<keyword evidence="3 7" id="KW-0378">Hydrolase</keyword>
<dbReference type="GO" id="GO:0006508">
    <property type="term" value="P:proteolysis"/>
    <property type="evidence" value="ECO:0007669"/>
    <property type="project" value="UniProtKB-KW"/>
</dbReference>
<evidence type="ECO:0000256" key="2">
    <source>
        <dbReference type="ARBA" id="ARBA00022723"/>
    </source>
</evidence>
<dbReference type="Proteomes" id="UP000763505">
    <property type="component" value="Unassembled WGS sequence"/>
</dbReference>
<evidence type="ECO:0000313" key="7">
    <source>
        <dbReference type="EMBL" id="HJE20149.1"/>
    </source>
</evidence>
<dbReference type="SUPFAM" id="SSF55486">
    <property type="entry name" value="Metalloproteases ('zincins'), catalytic domain"/>
    <property type="match status" value="1"/>
</dbReference>
<feature type="signal peptide" evidence="5">
    <location>
        <begin position="1"/>
        <end position="25"/>
    </location>
</feature>
<keyword evidence="2" id="KW-0479">Metal-binding</keyword>
<organism evidence="7 8">
    <name type="scientific">Aliicoccus persicus</name>
    <dbReference type="NCBI Taxonomy" id="930138"/>
    <lineage>
        <taxon>Bacteria</taxon>
        <taxon>Bacillati</taxon>
        <taxon>Bacillota</taxon>
        <taxon>Bacilli</taxon>
        <taxon>Bacillales</taxon>
        <taxon>Staphylococcaceae</taxon>
        <taxon>Aliicoccus</taxon>
    </lineage>
</organism>
<dbReference type="AlphaFoldDB" id="A0A921DXV2"/>
<evidence type="ECO:0000313" key="8">
    <source>
        <dbReference type="Proteomes" id="UP000763505"/>
    </source>
</evidence>
<proteinExistence type="predicted"/>
<dbReference type="InterPro" id="IPR001818">
    <property type="entry name" value="Pept_M10_metallopeptidase"/>
</dbReference>
<dbReference type="EC" id="3.4.24.-" evidence="7"/>
<keyword evidence="1" id="KW-0645">Protease</keyword>
<reference evidence="7" key="2">
    <citation type="submission" date="2021-09" db="EMBL/GenBank/DDBJ databases">
        <authorList>
            <person name="Gilroy R."/>
        </authorList>
    </citation>
    <scope>NUCLEOTIDE SEQUENCE</scope>
    <source>
        <strain evidence="7">6019</strain>
    </source>
</reference>
<sequence>MKMRKKLSLGASIAMVCLTATLVNGNDAAAYNLMSLSYADQEDIGDVTYYISEEHFEEGSEEIEWVIEGVEAWNEAPEVNVTRVDDRYEADVIITTSSDRPVFTNGQLLYGIANREIVILYDSLIEDEETYISTVTHEFGHSLGLHHSNEDGSVMLAYIEPGVGITDDDLAGITAIYERQQEIEAEIENEEVWMGGVFMDYKPIFQAHDDYMNYQHIQYTMNPAYQGISVDPFEHLMYDSYNMGIPTSDVYFEVEQILVGETGEELPFEVTEAEDGTEIYQFLVTDYDQFNDLVLIGGELEGSEEDFVAELEQQESDHLYVKQTTSTLQLIDDLYSHLELENPDEIGGEEGRPEVSIRDYDPSLSDDERTLENYREVFESEFTVENEGTLELLGTVEGIDHTENFYDVTVSLRGYDVYKFTDENDRFMSYSNENNEVMFVLFDLAVENGTDVNLYDYDVVQILFDDMYSPARGESRYLPEDLQFESLVGEAEYRFVPGVTEFPLLALVNAEQQEFFESHGGHIFLNRGYQFDGDSSIRSGDPKPIDFVLDSSEMSEDPYLVDVLVANNMAEKEVVEELSPNATLETEAVDVSVTGVELSNLTPLPTSQAADVTEGDAAIVVEVAINNKSGEAIYSRDMYNSLLVDGTEYSPITTGNYFQLIEDGTEGVAYYTYIVPADAVENYSSLVFDVGMLSDVMMNNLINHSVEGRELNLTE</sequence>
<keyword evidence="4" id="KW-0862">Zinc</keyword>
<accession>A0A921DXV2</accession>
<feature type="chain" id="PRO_5038556976" evidence="5">
    <location>
        <begin position="26"/>
        <end position="715"/>
    </location>
</feature>
<evidence type="ECO:0000256" key="1">
    <source>
        <dbReference type="ARBA" id="ARBA00022670"/>
    </source>
</evidence>
<protein>
    <submittedName>
        <fullName evidence="7">Matrixin family metalloprotease</fullName>
        <ecNumber evidence="7">3.4.24.-</ecNumber>
    </submittedName>
</protein>
<dbReference type="GO" id="GO:0008270">
    <property type="term" value="F:zinc ion binding"/>
    <property type="evidence" value="ECO:0007669"/>
    <property type="project" value="InterPro"/>
</dbReference>
<dbReference type="SMART" id="SM00235">
    <property type="entry name" value="ZnMc"/>
    <property type="match status" value="1"/>
</dbReference>
<gene>
    <name evidence="7" type="ORF">K8V35_07335</name>
</gene>
<name>A0A921DXV2_9STAP</name>
<dbReference type="Pfam" id="PF00413">
    <property type="entry name" value="Peptidase_M10"/>
    <property type="match status" value="1"/>
</dbReference>
<evidence type="ECO:0000259" key="6">
    <source>
        <dbReference type="SMART" id="SM00235"/>
    </source>
</evidence>
<dbReference type="GO" id="GO:0031012">
    <property type="term" value="C:extracellular matrix"/>
    <property type="evidence" value="ECO:0007669"/>
    <property type="project" value="InterPro"/>
</dbReference>
<feature type="domain" description="Peptidase metallopeptidase" evidence="6">
    <location>
        <begin position="39"/>
        <end position="179"/>
    </location>
</feature>
<evidence type="ECO:0000256" key="3">
    <source>
        <dbReference type="ARBA" id="ARBA00022801"/>
    </source>
</evidence>
<keyword evidence="5" id="KW-0732">Signal</keyword>
<keyword evidence="7" id="KW-0482">Metalloprotease</keyword>
<dbReference type="EMBL" id="DYYI01000079">
    <property type="protein sequence ID" value="HJE20149.1"/>
    <property type="molecule type" value="Genomic_DNA"/>
</dbReference>
<dbReference type="InterPro" id="IPR006026">
    <property type="entry name" value="Peptidase_Metallo"/>
</dbReference>
<dbReference type="InterPro" id="IPR024079">
    <property type="entry name" value="MetalloPept_cat_dom_sf"/>
</dbReference>
<comment type="caution">
    <text evidence="7">The sequence shown here is derived from an EMBL/GenBank/DDBJ whole genome shotgun (WGS) entry which is preliminary data.</text>
</comment>